<feature type="binding site" evidence="10">
    <location>
        <begin position="145"/>
        <end position="146"/>
    </location>
    <ligand>
        <name>FAD</name>
        <dbReference type="ChEBI" id="CHEBI:57692"/>
    </ligand>
</feature>
<keyword evidence="3 9" id="KW-0813">Transport</keyword>
<dbReference type="GO" id="GO:0050660">
    <property type="term" value="F:flavin adenine dinucleotide binding"/>
    <property type="evidence" value="ECO:0007669"/>
    <property type="project" value="InterPro"/>
</dbReference>
<dbReference type="SUPFAM" id="SSF52402">
    <property type="entry name" value="Adenine nucleotide alpha hydrolases-like"/>
    <property type="match status" value="1"/>
</dbReference>
<keyword evidence="9" id="KW-0496">Mitochondrion</keyword>
<dbReference type="PIRSF" id="PIRSF000089">
    <property type="entry name" value="Electra_flavoP_a"/>
    <property type="match status" value="1"/>
</dbReference>
<dbReference type="AlphaFoldDB" id="A0A8C7WL80"/>
<dbReference type="GO" id="GO:0005759">
    <property type="term" value="C:mitochondrial matrix"/>
    <property type="evidence" value="ECO:0007669"/>
    <property type="project" value="UniProtKB-SubCell"/>
</dbReference>
<comment type="subunit">
    <text evidence="8">Heterodimer composed of ETFA and ETFB. Identified in a complex that contains ETFA, ETFB and ETFRF1. Interaction with ETFRF1 promotes dissociation of the bound FAD and loss of electron transfer activity. Interacts with TASOR.</text>
</comment>
<feature type="binding site" evidence="10">
    <location>
        <begin position="159"/>
        <end position="163"/>
    </location>
    <ligand>
        <name>FAD</name>
        <dbReference type="ChEBI" id="CHEBI:57692"/>
    </ligand>
</feature>
<dbReference type="PANTHER" id="PTHR43153">
    <property type="entry name" value="ELECTRON TRANSFER FLAVOPROTEIN ALPHA"/>
    <property type="match status" value="1"/>
</dbReference>
<evidence type="ECO:0000256" key="5">
    <source>
        <dbReference type="ARBA" id="ARBA00022827"/>
    </source>
</evidence>
<comment type="subcellular location">
    <subcellularLocation>
        <location evidence="1 9">Mitochondrion matrix</location>
    </subcellularLocation>
</comment>
<dbReference type="InterPro" id="IPR029035">
    <property type="entry name" value="DHS-like_NAD/FAD-binding_dom"/>
</dbReference>
<reference evidence="13" key="2">
    <citation type="submission" date="2025-08" db="UniProtKB">
        <authorList>
            <consortium name="Ensembl"/>
        </authorList>
    </citation>
    <scope>IDENTIFICATION</scope>
</reference>
<dbReference type="Ensembl" id="ENSOMYT00000113608.2">
    <property type="protein sequence ID" value="ENSOMYP00000104791.2"/>
    <property type="gene ID" value="ENSOMYG00000047009.2"/>
</dbReference>
<feature type="domain" description="Electron transfer flavoprotein alpha subunit C-terminal" evidence="11">
    <location>
        <begin position="111"/>
        <end position="188"/>
    </location>
</feature>
<dbReference type="Gene3D" id="3.40.50.620">
    <property type="entry name" value="HUPs"/>
    <property type="match status" value="1"/>
</dbReference>
<evidence type="ECO:0000313" key="13">
    <source>
        <dbReference type="Ensembl" id="ENSOMYP00000104791.2"/>
    </source>
</evidence>
<accession>A0A8C7WL80</accession>
<keyword evidence="14" id="KW-1185">Reference proteome</keyword>
<dbReference type="PANTHER" id="PTHR43153:SF1">
    <property type="entry name" value="ELECTRON TRANSFER FLAVOPROTEIN SUBUNIT ALPHA, MITOCHONDRIAL"/>
    <property type="match status" value="1"/>
</dbReference>
<dbReference type="Pfam" id="PF00766">
    <property type="entry name" value="ETF_alpha"/>
    <property type="match status" value="1"/>
</dbReference>
<evidence type="ECO:0000259" key="12">
    <source>
        <dbReference type="Pfam" id="PF01012"/>
    </source>
</evidence>
<name>A0A8C7WL80_ONCMY</name>
<sequence length="231" mass="24747">MILPFGLNIDPQGDIVELKNIISILYYAQQNLLPRVSAKLDVVTLSDITEVKSQDTVVRTIYAGNALATVKCNEKVKVFTVRGTSFEPAAVEGGSAATEQGTVLLHYTVDTLDFFVPLGRGLKSGVNLKLLYDLADKMGAAVGASRAAVDAGYVPNDMQVGQTGKIVAPELYIAVGISGAIQHLAGMKNSKIIVAVNKDPEAPIFQVADYGLAEDLFKVRLSMNPYMEVDI</sequence>
<keyword evidence="4 9" id="KW-0285">Flavoprotein</keyword>
<dbReference type="Proteomes" id="UP000694395">
    <property type="component" value="Chromosome 6"/>
</dbReference>
<comment type="function">
    <text evidence="9">The electron transfer flavoprotein serves as a specific electron acceptor for several dehydrogenases, including five acyl-CoA dehydrogenases, glutaryl-CoA and sarcosine dehydrogenase. It transfers the electrons to the main mitochondrial respiratory chain via ETF-ubiquinone oxidoreductase (ETF dehydrogenase).</text>
</comment>
<keyword evidence="6 9" id="KW-0249">Electron transport</keyword>
<dbReference type="SUPFAM" id="SSF52467">
    <property type="entry name" value="DHS-like NAD/FAD-binding domain"/>
    <property type="match status" value="1"/>
</dbReference>
<keyword evidence="5 9" id="KW-0274">FAD</keyword>
<proteinExistence type="inferred from homology"/>
<dbReference type="Gene3D" id="3.40.50.1220">
    <property type="entry name" value="TPP-binding domain"/>
    <property type="match status" value="1"/>
</dbReference>
<evidence type="ECO:0000256" key="6">
    <source>
        <dbReference type="ARBA" id="ARBA00022982"/>
    </source>
</evidence>
<comment type="similarity">
    <text evidence="2 9">Belongs to the ETF alpha-subunit/FixB family.</text>
</comment>
<feature type="binding site" evidence="10">
    <location>
        <position position="120"/>
    </location>
    <ligand>
        <name>FAD</name>
        <dbReference type="ChEBI" id="CHEBI:57692"/>
    </ligand>
</feature>
<organism evidence="13 14">
    <name type="scientific">Oncorhynchus mykiss</name>
    <name type="common">Rainbow trout</name>
    <name type="synonym">Salmo gairdneri</name>
    <dbReference type="NCBI Taxonomy" id="8022"/>
    <lineage>
        <taxon>Eukaryota</taxon>
        <taxon>Metazoa</taxon>
        <taxon>Chordata</taxon>
        <taxon>Craniata</taxon>
        <taxon>Vertebrata</taxon>
        <taxon>Euteleostomi</taxon>
        <taxon>Actinopterygii</taxon>
        <taxon>Neopterygii</taxon>
        <taxon>Teleostei</taxon>
        <taxon>Protacanthopterygii</taxon>
        <taxon>Salmoniformes</taxon>
        <taxon>Salmonidae</taxon>
        <taxon>Salmoninae</taxon>
        <taxon>Oncorhynchus</taxon>
    </lineage>
</organism>
<dbReference type="InterPro" id="IPR014731">
    <property type="entry name" value="ETF_asu_C"/>
</dbReference>
<reference evidence="13" key="1">
    <citation type="submission" date="2020-07" db="EMBL/GenBank/DDBJ databases">
        <title>A long reads based de novo assembly of the rainbow trout Arlee double haploid line genome.</title>
        <authorList>
            <person name="Gao G."/>
            <person name="Palti Y."/>
        </authorList>
    </citation>
    <scope>NUCLEOTIDE SEQUENCE [LARGE SCALE GENOMIC DNA]</scope>
</reference>
<dbReference type="PROSITE" id="PS00696">
    <property type="entry name" value="ETF_ALPHA"/>
    <property type="match status" value="1"/>
</dbReference>
<reference evidence="13" key="3">
    <citation type="submission" date="2025-09" db="UniProtKB">
        <authorList>
            <consortium name="Ensembl"/>
        </authorList>
    </citation>
    <scope>IDENTIFICATION</scope>
</reference>
<dbReference type="GO" id="GO:0009055">
    <property type="term" value="F:electron transfer activity"/>
    <property type="evidence" value="ECO:0007669"/>
    <property type="project" value="InterPro"/>
</dbReference>
<feature type="domain" description="Electron transfer flavoprotein alpha/beta-subunit N-terminal" evidence="12">
    <location>
        <begin position="30"/>
        <end position="98"/>
    </location>
</feature>
<dbReference type="FunFam" id="3.40.50.1220:FF:000001">
    <property type="entry name" value="Electron transfer flavoprotein, alpha subunit"/>
    <property type="match status" value="1"/>
</dbReference>
<comment type="cofactor">
    <cofactor evidence="9 10">
        <name>FAD</name>
        <dbReference type="ChEBI" id="CHEBI:57692"/>
    </cofactor>
    <text evidence="9 10">Binds 1 FAD per dimer.</text>
</comment>
<evidence type="ECO:0000256" key="2">
    <source>
        <dbReference type="ARBA" id="ARBA00005817"/>
    </source>
</evidence>
<evidence type="ECO:0000256" key="1">
    <source>
        <dbReference type="ARBA" id="ARBA00004305"/>
    </source>
</evidence>
<evidence type="ECO:0000256" key="7">
    <source>
        <dbReference type="ARBA" id="ARBA00046201"/>
    </source>
</evidence>
<evidence type="ECO:0000256" key="3">
    <source>
        <dbReference type="ARBA" id="ARBA00022448"/>
    </source>
</evidence>
<evidence type="ECO:0000313" key="14">
    <source>
        <dbReference type="Proteomes" id="UP000694395"/>
    </source>
</evidence>
<dbReference type="InterPro" id="IPR014729">
    <property type="entry name" value="Rossmann-like_a/b/a_fold"/>
</dbReference>
<evidence type="ECO:0000256" key="9">
    <source>
        <dbReference type="PIRNR" id="PIRNR000089"/>
    </source>
</evidence>
<dbReference type="GeneTree" id="ENSGT00940000167435"/>
<feature type="binding site" evidence="10">
    <location>
        <begin position="176"/>
        <end position="183"/>
    </location>
    <ligand>
        <name>FAD</name>
        <dbReference type="ChEBI" id="CHEBI:57692"/>
    </ligand>
</feature>
<protein>
    <recommendedName>
        <fullName evidence="9">Electron transfer flavoprotein subunit alpha</fullName>
        <shortName evidence="9">Alpha-ETF</shortName>
    </recommendedName>
</protein>
<evidence type="ECO:0000256" key="8">
    <source>
        <dbReference type="ARBA" id="ARBA00046532"/>
    </source>
</evidence>
<comment type="function">
    <text evidence="7">Heterodimeric electron transfer flavoprotein that accepts electrons from several mitochondrial dehydrogenases, including acyl-CoA dehydrogenases, glutaryl-CoA and sarcosine dehydrogenase. It transfers the electrons to the main mitochondrial respiratory chain via ETF-ubiquinone oxidoreductase (ETF dehydrogenase). Required for normal mitochondrial fatty acid oxidation and normal amino acid metabolism.</text>
</comment>
<dbReference type="GO" id="GO:0033539">
    <property type="term" value="P:fatty acid beta-oxidation using acyl-CoA dehydrogenase"/>
    <property type="evidence" value="ECO:0007669"/>
    <property type="project" value="TreeGrafter"/>
</dbReference>
<dbReference type="InterPro" id="IPR018206">
    <property type="entry name" value="ETF_asu_C_CS"/>
</dbReference>
<dbReference type="InterPro" id="IPR001308">
    <property type="entry name" value="ETF_a/FixB"/>
</dbReference>
<evidence type="ECO:0000256" key="10">
    <source>
        <dbReference type="PIRSR" id="PIRSR000089-1"/>
    </source>
</evidence>
<evidence type="ECO:0000259" key="11">
    <source>
        <dbReference type="Pfam" id="PF00766"/>
    </source>
</evidence>
<comment type="subunit">
    <text evidence="9">Heterodimer of an alpha and a beta subunit.</text>
</comment>
<dbReference type="InterPro" id="IPR014730">
    <property type="entry name" value="ETF_a/b_N"/>
</dbReference>
<dbReference type="Pfam" id="PF01012">
    <property type="entry name" value="ETF"/>
    <property type="match status" value="1"/>
</dbReference>
<feature type="binding site" evidence="10">
    <location>
        <position position="197"/>
    </location>
    <ligand>
        <name>FAD</name>
        <dbReference type="ChEBI" id="CHEBI:57692"/>
    </ligand>
</feature>
<evidence type="ECO:0000256" key="4">
    <source>
        <dbReference type="ARBA" id="ARBA00022630"/>
    </source>
</evidence>